<evidence type="ECO:0000256" key="4">
    <source>
        <dbReference type="SAM" id="MobiDB-lite"/>
    </source>
</evidence>
<comment type="subcellular location">
    <subcellularLocation>
        <location evidence="1">Nucleus</location>
    </subcellularLocation>
</comment>
<reference evidence="5" key="1">
    <citation type="submission" date="2023-07" db="EMBL/GenBank/DDBJ databases">
        <title>A chromosome-level genome assembly of Lolium multiflorum.</title>
        <authorList>
            <person name="Chen Y."/>
            <person name="Copetti D."/>
            <person name="Kolliker R."/>
            <person name="Studer B."/>
        </authorList>
    </citation>
    <scope>NUCLEOTIDE SEQUENCE</scope>
    <source>
        <strain evidence="5">02402/16</strain>
        <tissue evidence="5">Leaf</tissue>
    </source>
</reference>
<dbReference type="GO" id="GO:0005634">
    <property type="term" value="C:nucleus"/>
    <property type="evidence" value="ECO:0007669"/>
    <property type="project" value="UniProtKB-SubCell"/>
</dbReference>
<comment type="similarity">
    <text evidence="2">Belongs to the NPR1-interactor family.</text>
</comment>
<proteinExistence type="inferred from homology"/>
<keyword evidence="3" id="KW-0539">Nucleus</keyword>
<feature type="region of interest" description="Disordered" evidence="4">
    <location>
        <begin position="51"/>
        <end position="130"/>
    </location>
</feature>
<name>A0AAD8WHS3_LOLMU</name>
<keyword evidence="6" id="KW-1185">Reference proteome</keyword>
<gene>
    <name evidence="5" type="ORF">QYE76_048859</name>
</gene>
<sequence>MDAPTAAAKRKRTDADTDVAHVVEEASDAEVEEFYAILRRMRDASRRFVSRAGTGGRAGPARAPAWRPSFSWEDFAPPATPATTAPSTQQRPTVDERVAENATPSRVTLDLNAEPEPEAPATPRPERVHA</sequence>
<dbReference type="PANTHER" id="PTHR33669">
    <property type="entry name" value="PROTEIN NEGATIVE REGULATOR OF RESISTANCE"/>
    <property type="match status" value="1"/>
</dbReference>
<evidence type="ECO:0000313" key="6">
    <source>
        <dbReference type="Proteomes" id="UP001231189"/>
    </source>
</evidence>
<comment type="caution">
    <text evidence="5">The sequence shown here is derived from an EMBL/GenBank/DDBJ whole genome shotgun (WGS) entry which is preliminary data.</text>
</comment>
<evidence type="ECO:0000256" key="3">
    <source>
        <dbReference type="ARBA" id="ARBA00023242"/>
    </source>
</evidence>
<dbReference type="AlphaFoldDB" id="A0AAD8WHS3"/>
<dbReference type="EMBL" id="JAUUTY010000003">
    <property type="protein sequence ID" value="KAK1660700.1"/>
    <property type="molecule type" value="Genomic_DNA"/>
</dbReference>
<feature type="compositionally biased region" description="Low complexity" evidence="4">
    <location>
        <begin position="59"/>
        <end position="68"/>
    </location>
</feature>
<dbReference type="InterPro" id="IPR031425">
    <property type="entry name" value="NPR1/NH1-interacting"/>
</dbReference>
<protein>
    <submittedName>
        <fullName evidence="5">Uncharacterized protein</fullName>
    </submittedName>
</protein>
<dbReference type="PANTHER" id="PTHR33669:SF12">
    <property type="entry name" value="PROTEIN NEGATIVE REGULATOR OF RESISTANCE"/>
    <property type="match status" value="1"/>
</dbReference>
<accession>A0AAD8WHS3</accession>
<evidence type="ECO:0000313" key="5">
    <source>
        <dbReference type="EMBL" id="KAK1660700.1"/>
    </source>
</evidence>
<evidence type="ECO:0000256" key="1">
    <source>
        <dbReference type="ARBA" id="ARBA00004123"/>
    </source>
</evidence>
<dbReference type="GO" id="GO:0010112">
    <property type="term" value="P:regulation of systemic acquired resistance"/>
    <property type="evidence" value="ECO:0007669"/>
    <property type="project" value="InterPro"/>
</dbReference>
<dbReference type="Proteomes" id="UP001231189">
    <property type="component" value="Unassembled WGS sequence"/>
</dbReference>
<organism evidence="5 6">
    <name type="scientific">Lolium multiflorum</name>
    <name type="common">Italian ryegrass</name>
    <name type="synonym">Lolium perenne subsp. multiflorum</name>
    <dbReference type="NCBI Taxonomy" id="4521"/>
    <lineage>
        <taxon>Eukaryota</taxon>
        <taxon>Viridiplantae</taxon>
        <taxon>Streptophyta</taxon>
        <taxon>Embryophyta</taxon>
        <taxon>Tracheophyta</taxon>
        <taxon>Spermatophyta</taxon>
        <taxon>Magnoliopsida</taxon>
        <taxon>Liliopsida</taxon>
        <taxon>Poales</taxon>
        <taxon>Poaceae</taxon>
        <taxon>BOP clade</taxon>
        <taxon>Pooideae</taxon>
        <taxon>Poodae</taxon>
        <taxon>Poeae</taxon>
        <taxon>Poeae Chloroplast Group 2 (Poeae type)</taxon>
        <taxon>Loliodinae</taxon>
        <taxon>Loliinae</taxon>
        <taxon>Lolium</taxon>
    </lineage>
</organism>
<evidence type="ECO:0000256" key="2">
    <source>
        <dbReference type="ARBA" id="ARBA00009937"/>
    </source>
</evidence>
<dbReference type="Pfam" id="PF15699">
    <property type="entry name" value="NPR1_interact"/>
    <property type="match status" value="1"/>
</dbReference>